<dbReference type="PROSITE" id="PS00830">
    <property type="entry name" value="GREAB_2"/>
    <property type="match status" value="1"/>
</dbReference>
<keyword evidence="2" id="KW-1185">Reference proteome</keyword>
<dbReference type="InterPro" id="IPR018151">
    <property type="entry name" value="TF_GreA/GreB_CS"/>
</dbReference>
<organism evidence="1 2">
    <name type="scientific">Agaribacillus aureus</name>
    <dbReference type="NCBI Taxonomy" id="3051825"/>
    <lineage>
        <taxon>Bacteria</taxon>
        <taxon>Pseudomonadati</taxon>
        <taxon>Bacteroidota</taxon>
        <taxon>Cytophagia</taxon>
        <taxon>Cytophagales</taxon>
        <taxon>Splendidivirgaceae</taxon>
        <taxon>Agaribacillus</taxon>
    </lineage>
</organism>
<accession>A0ABT8LD90</accession>
<sequence length="153" mass="17094">MEASMDLKHRLHEACLATVEEKIHASRSAMEVVQKAANQESKSSVGDKYETGRAMMQLELEKMAFQLEEAIKLKKQLHQIKLQELCHQAELGSVIITSIGNFFIAVSLGKIAIEDTVYFTISLASPIGQALYQHQAGDEITFNGRQITIEQVF</sequence>
<dbReference type="Proteomes" id="UP001172083">
    <property type="component" value="Unassembled WGS sequence"/>
</dbReference>
<evidence type="ECO:0000313" key="1">
    <source>
        <dbReference type="EMBL" id="MDN5214278.1"/>
    </source>
</evidence>
<reference evidence="1" key="1">
    <citation type="submission" date="2023-06" db="EMBL/GenBank/DDBJ databases">
        <title>Genomic of Agaribacillus aureum.</title>
        <authorList>
            <person name="Wang G."/>
        </authorList>
    </citation>
    <scope>NUCLEOTIDE SEQUENCE</scope>
    <source>
        <strain evidence="1">BMA12</strain>
    </source>
</reference>
<proteinExistence type="predicted"/>
<comment type="caution">
    <text evidence="1">The sequence shown here is derived from an EMBL/GenBank/DDBJ whole genome shotgun (WGS) entry which is preliminary data.</text>
</comment>
<dbReference type="RefSeq" id="WP_346759612.1">
    <property type="nucleotide sequence ID" value="NZ_JAUJEB010000004.1"/>
</dbReference>
<protein>
    <submittedName>
        <fullName evidence="1">3-oxoacyl-ACP synthase</fullName>
    </submittedName>
</protein>
<dbReference type="EMBL" id="JAUJEB010000004">
    <property type="protein sequence ID" value="MDN5214278.1"/>
    <property type="molecule type" value="Genomic_DNA"/>
</dbReference>
<gene>
    <name evidence="1" type="ORF">QQ020_19525</name>
</gene>
<name>A0ABT8LD90_9BACT</name>
<evidence type="ECO:0000313" key="2">
    <source>
        <dbReference type="Proteomes" id="UP001172083"/>
    </source>
</evidence>